<dbReference type="SUPFAM" id="SSF50630">
    <property type="entry name" value="Acid proteases"/>
    <property type="match status" value="1"/>
</dbReference>
<comment type="caution">
    <text evidence="3">The sequence shown here is derived from an EMBL/GenBank/DDBJ whole genome shotgun (WGS) entry which is preliminary data.</text>
</comment>
<evidence type="ECO:0000256" key="1">
    <source>
        <dbReference type="ARBA" id="ARBA00007447"/>
    </source>
</evidence>
<dbReference type="Gene3D" id="2.40.70.10">
    <property type="entry name" value="Acid Proteases"/>
    <property type="match status" value="1"/>
</dbReference>
<sequence length="108" mass="12294">MPLDDARQIYQQIPNATENYGTFDIPCESNITVKIKIGGADWDIDSRDLINIKQSENQKICTGMIIGYSNGDIAIINEWILGTTFLKNVYSVYDWYNNQIGFAKLHQS</sequence>
<dbReference type="AlphaFoldDB" id="A0A9N9CW47"/>
<proteinExistence type="inferred from homology"/>
<dbReference type="InterPro" id="IPR001461">
    <property type="entry name" value="Aspartic_peptidase_A1"/>
</dbReference>
<dbReference type="GO" id="GO:0004190">
    <property type="term" value="F:aspartic-type endopeptidase activity"/>
    <property type="evidence" value="ECO:0007669"/>
    <property type="project" value="InterPro"/>
</dbReference>
<dbReference type="EMBL" id="CAJVPY010004345">
    <property type="protein sequence ID" value="CAG8616621.1"/>
    <property type="molecule type" value="Genomic_DNA"/>
</dbReference>
<dbReference type="PANTHER" id="PTHR47966">
    <property type="entry name" value="BETA-SITE APP-CLEAVING ENZYME, ISOFORM A-RELATED"/>
    <property type="match status" value="1"/>
</dbReference>
<dbReference type="GO" id="GO:0006508">
    <property type="term" value="P:proteolysis"/>
    <property type="evidence" value="ECO:0007669"/>
    <property type="project" value="InterPro"/>
</dbReference>
<accession>A0A9N9CW47</accession>
<organism evidence="3 4">
    <name type="scientific">Dentiscutata erythropus</name>
    <dbReference type="NCBI Taxonomy" id="1348616"/>
    <lineage>
        <taxon>Eukaryota</taxon>
        <taxon>Fungi</taxon>
        <taxon>Fungi incertae sedis</taxon>
        <taxon>Mucoromycota</taxon>
        <taxon>Glomeromycotina</taxon>
        <taxon>Glomeromycetes</taxon>
        <taxon>Diversisporales</taxon>
        <taxon>Gigasporaceae</taxon>
        <taxon>Dentiscutata</taxon>
    </lineage>
</organism>
<dbReference type="InterPro" id="IPR033121">
    <property type="entry name" value="PEPTIDASE_A1"/>
</dbReference>
<name>A0A9N9CW47_9GLOM</name>
<gene>
    <name evidence="3" type="ORF">DERYTH_LOCUS8420</name>
</gene>
<dbReference type="Proteomes" id="UP000789405">
    <property type="component" value="Unassembled WGS sequence"/>
</dbReference>
<dbReference type="InterPro" id="IPR021109">
    <property type="entry name" value="Peptidase_aspartic_dom_sf"/>
</dbReference>
<dbReference type="PANTHER" id="PTHR47966:SF75">
    <property type="entry name" value="ENDOPEPTIDASE (CTSD), PUTATIVE (AFU_ORTHOLOGUE AFUA_4G07040)-RELATED"/>
    <property type="match status" value="1"/>
</dbReference>
<reference evidence="3" key="1">
    <citation type="submission" date="2021-06" db="EMBL/GenBank/DDBJ databases">
        <authorList>
            <person name="Kallberg Y."/>
            <person name="Tangrot J."/>
            <person name="Rosling A."/>
        </authorList>
    </citation>
    <scope>NUCLEOTIDE SEQUENCE</scope>
    <source>
        <strain evidence="3">MA453B</strain>
    </source>
</reference>
<keyword evidence="4" id="KW-1185">Reference proteome</keyword>
<comment type="similarity">
    <text evidence="1">Belongs to the peptidase A1 family.</text>
</comment>
<dbReference type="Pfam" id="PF00026">
    <property type="entry name" value="Asp"/>
    <property type="match status" value="1"/>
</dbReference>
<protein>
    <submittedName>
        <fullName evidence="3">16458_t:CDS:1</fullName>
    </submittedName>
</protein>
<evidence type="ECO:0000313" key="3">
    <source>
        <dbReference type="EMBL" id="CAG8616621.1"/>
    </source>
</evidence>
<dbReference type="OrthoDB" id="15189at2759"/>
<feature type="domain" description="Peptidase A1" evidence="2">
    <location>
        <begin position="1"/>
        <end position="103"/>
    </location>
</feature>
<dbReference type="PROSITE" id="PS51767">
    <property type="entry name" value="PEPTIDASE_A1"/>
    <property type="match status" value="1"/>
</dbReference>
<evidence type="ECO:0000259" key="2">
    <source>
        <dbReference type="PROSITE" id="PS51767"/>
    </source>
</evidence>
<evidence type="ECO:0000313" key="4">
    <source>
        <dbReference type="Proteomes" id="UP000789405"/>
    </source>
</evidence>